<evidence type="ECO:0000256" key="1">
    <source>
        <dbReference type="SAM" id="MobiDB-lite"/>
    </source>
</evidence>
<accession>A0ABQ7QAV7</accession>
<protein>
    <submittedName>
        <fullName evidence="2">Uncharacterized protein</fullName>
    </submittedName>
</protein>
<comment type="caution">
    <text evidence="2">The sequence shown here is derived from an EMBL/GenBank/DDBJ whole genome shotgun (WGS) entry which is preliminary data.</text>
</comment>
<gene>
    <name evidence="2" type="ORF">JYU34_013871</name>
</gene>
<organism evidence="2 3">
    <name type="scientific">Plutella xylostella</name>
    <name type="common">Diamondback moth</name>
    <name type="synonym">Plutella maculipennis</name>
    <dbReference type="NCBI Taxonomy" id="51655"/>
    <lineage>
        <taxon>Eukaryota</taxon>
        <taxon>Metazoa</taxon>
        <taxon>Ecdysozoa</taxon>
        <taxon>Arthropoda</taxon>
        <taxon>Hexapoda</taxon>
        <taxon>Insecta</taxon>
        <taxon>Pterygota</taxon>
        <taxon>Neoptera</taxon>
        <taxon>Endopterygota</taxon>
        <taxon>Lepidoptera</taxon>
        <taxon>Glossata</taxon>
        <taxon>Ditrysia</taxon>
        <taxon>Yponomeutoidea</taxon>
        <taxon>Plutellidae</taxon>
        <taxon>Plutella</taxon>
    </lineage>
</organism>
<feature type="region of interest" description="Disordered" evidence="1">
    <location>
        <begin position="51"/>
        <end position="84"/>
    </location>
</feature>
<keyword evidence="3" id="KW-1185">Reference proteome</keyword>
<reference evidence="2 3" key="1">
    <citation type="submission" date="2021-06" db="EMBL/GenBank/DDBJ databases">
        <title>A haploid diamondback moth (Plutella xylostella L.) genome assembly resolves 31 chromosomes and identifies a diamide resistance mutation.</title>
        <authorList>
            <person name="Ward C.M."/>
            <person name="Perry K.D."/>
            <person name="Baker G."/>
            <person name="Powis K."/>
            <person name="Heckel D.G."/>
            <person name="Baxter S.W."/>
        </authorList>
    </citation>
    <scope>NUCLEOTIDE SEQUENCE [LARGE SCALE GENOMIC DNA]</scope>
    <source>
        <strain evidence="2 3">LV</strain>
        <tissue evidence="2">Single pupa</tissue>
    </source>
</reference>
<dbReference type="EMBL" id="JAHIBW010000018">
    <property type="protein sequence ID" value="KAG7302368.1"/>
    <property type="molecule type" value="Genomic_DNA"/>
</dbReference>
<feature type="non-terminal residue" evidence="2">
    <location>
        <position position="1"/>
    </location>
</feature>
<feature type="non-terminal residue" evidence="2">
    <location>
        <position position="84"/>
    </location>
</feature>
<feature type="compositionally biased region" description="Basic and acidic residues" evidence="1">
    <location>
        <begin position="51"/>
        <end position="69"/>
    </location>
</feature>
<dbReference type="Proteomes" id="UP000823941">
    <property type="component" value="Chromosome 18"/>
</dbReference>
<sequence>EYDFEVEYVPGRHNAAADALSRLPVTSKDLKEMHEQVVSVLTRAQKKKIDLKEINTDRPTESSTARRPDQPTAVEVLKRPKDIT</sequence>
<proteinExistence type="predicted"/>
<evidence type="ECO:0000313" key="3">
    <source>
        <dbReference type="Proteomes" id="UP000823941"/>
    </source>
</evidence>
<evidence type="ECO:0000313" key="2">
    <source>
        <dbReference type="EMBL" id="KAG7302368.1"/>
    </source>
</evidence>
<name>A0ABQ7QAV7_PLUXY</name>